<evidence type="ECO:0000313" key="3">
    <source>
        <dbReference type="EMBL" id="MCO5975526.1"/>
    </source>
</evidence>
<dbReference type="SMART" id="SM00091">
    <property type="entry name" value="PAS"/>
    <property type="match status" value="1"/>
</dbReference>
<feature type="coiled-coil region" evidence="1">
    <location>
        <begin position="59"/>
        <end position="93"/>
    </location>
</feature>
<feature type="domain" description="PAS" evidence="2">
    <location>
        <begin position="88"/>
        <end position="154"/>
    </location>
</feature>
<name>A0ABT1BH27_9BURK</name>
<keyword evidence="1" id="KW-0175">Coiled coil</keyword>
<dbReference type="SUPFAM" id="SSF55785">
    <property type="entry name" value="PYP-like sensor domain (PAS domain)"/>
    <property type="match status" value="1"/>
</dbReference>
<dbReference type="Proteomes" id="UP001204851">
    <property type="component" value="Unassembled WGS sequence"/>
</dbReference>
<keyword evidence="4" id="KW-1185">Reference proteome</keyword>
<dbReference type="RefSeq" id="WP_252767958.1">
    <property type="nucleotide sequence ID" value="NZ_JAMXMC010000001.1"/>
</dbReference>
<organism evidence="3 4">
    <name type="scientific">Ideonella oryzae</name>
    <dbReference type="NCBI Taxonomy" id="2937441"/>
    <lineage>
        <taxon>Bacteria</taxon>
        <taxon>Pseudomonadati</taxon>
        <taxon>Pseudomonadota</taxon>
        <taxon>Betaproteobacteria</taxon>
        <taxon>Burkholderiales</taxon>
        <taxon>Sphaerotilaceae</taxon>
        <taxon>Ideonella</taxon>
    </lineage>
</organism>
<accession>A0ABT1BH27</accession>
<dbReference type="InterPro" id="IPR000014">
    <property type="entry name" value="PAS"/>
</dbReference>
<dbReference type="Pfam" id="PF08448">
    <property type="entry name" value="PAS_4"/>
    <property type="match status" value="1"/>
</dbReference>
<evidence type="ECO:0000256" key="1">
    <source>
        <dbReference type="SAM" id="Coils"/>
    </source>
</evidence>
<sequence length="207" mass="22321">MAHIESTETPPADLRLRAALRLDGRASPKASVSIGFDALSVLHALASTPERAADALALLHELQVHQVELELQAEELRESRQALELALAQQAQRYDHQPVACFTLDQNLLVHELNRMAARALGLDQDDACGQAMDSFLSPQGGQTMRALIAACRDRDPPVAAATLTLQPRSGTAQTFRVSLGPLPDEALFLATFCEESATDPAHQAGR</sequence>
<evidence type="ECO:0000313" key="4">
    <source>
        <dbReference type="Proteomes" id="UP001204851"/>
    </source>
</evidence>
<proteinExistence type="predicted"/>
<reference evidence="3 4" key="1">
    <citation type="submission" date="2022-06" db="EMBL/GenBank/DDBJ databases">
        <title>Ideonella sp. NS12-5 Genome sequencing and assembly.</title>
        <authorList>
            <person name="Jung Y."/>
        </authorList>
    </citation>
    <scope>NUCLEOTIDE SEQUENCE [LARGE SCALE GENOMIC DNA]</scope>
    <source>
        <strain evidence="3 4">NS12-5</strain>
    </source>
</reference>
<protein>
    <submittedName>
        <fullName evidence="3">PAS domain S-box protein</fullName>
    </submittedName>
</protein>
<dbReference type="NCBIfam" id="TIGR00229">
    <property type="entry name" value="sensory_box"/>
    <property type="match status" value="1"/>
</dbReference>
<evidence type="ECO:0000259" key="2">
    <source>
        <dbReference type="SMART" id="SM00091"/>
    </source>
</evidence>
<dbReference type="Gene3D" id="3.30.450.20">
    <property type="entry name" value="PAS domain"/>
    <property type="match status" value="1"/>
</dbReference>
<dbReference type="InterPro" id="IPR035965">
    <property type="entry name" value="PAS-like_dom_sf"/>
</dbReference>
<dbReference type="InterPro" id="IPR013656">
    <property type="entry name" value="PAS_4"/>
</dbReference>
<gene>
    <name evidence="3" type="ORF">M0L44_02160</name>
</gene>
<dbReference type="EMBL" id="JAMXMC010000001">
    <property type="protein sequence ID" value="MCO5975526.1"/>
    <property type="molecule type" value="Genomic_DNA"/>
</dbReference>
<comment type="caution">
    <text evidence="3">The sequence shown here is derived from an EMBL/GenBank/DDBJ whole genome shotgun (WGS) entry which is preliminary data.</text>
</comment>